<dbReference type="Pfam" id="PF00248">
    <property type="entry name" value="Aldo_ket_red"/>
    <property type="match status" value="2"/>
</dbReference>
<dbReference type="PRINTS" id="PR00069">
    <property type="entry name" value="ALDKETRDTASE"/>
</dbReference>
<evidence type="ECO:0000256" key="4">
    <source>
        <dbReference type="PIRSR" id="PIRSR000097-3"/>
    </source>
</evidence>
<dbReference type="Proteomes" id="UP001365542">
    <property type="component" value="Unassembled WGS sequence"/>
</dbReference>
<dbReference type="Gene3D" id="3.20.20.100">
    <property type="entry name" value="NADP-dependent oxidoreductase domain"/>
    <property type="match status" value="1"/>
</dbReference>
<protein>
    <recommendedName>
        <fullName evidence="5">NADP-dependent oxidoreductase domain-containing protein</fullName>
    </recommendedName>
</protein>
<dbReference type="PROSITE" id="PS00062">
    <property type="entry name" value="ALDOKETO_REDUCTASE_2"/>
    <property type="match status" value="1"/>
</dbReference>
<evidence type="ECO:0000256" key="2">
    <source>
        <dbReference type="PIRSR" id="PIRSR000097-1"/>
    </source>
</evidence>
<sequence>MAEEMSATLSIARRLPLSGGKGAIPQLGYGVYQCPAATTAATTLHALQSGYRHIDTAGIYRNEHAVVAGTAQFLRLNPTVSRSDIFISTKFAPHLKGYEAAKASIAQSLSHFRNPLALNDARLKIPAVRPDGVTRVAWPGYDDFANSGEKTERDGLGYIDLYLIHAPSGTLEERNGAWRAMVEAQGRGEIKHLGVSNYGVRHLKELFEFIEGEEREGRAGGKVEVWQGEVHPWLSRWDITRLCEEKGIVVQAYSPLARATRWGDKLLREVKERTGKSEAQILVRWSLQMGFVPLPKSEKNERIDENADVFDFELTEEEVKKLDTGKYEPSSWDPTVWTN</sequence>
<dbReference type="InterPro" id="IPR020471">
    <property type="entry name" value="AKR"/>
</dbReference>
<dbReference type="EMBL" id="JAVHJO010000012">
    <property type="protein sequence ID" value="KAK6531723.1"/>
    <property type="molecule type" value="Genomic_DNA"/>
</dbReference>
<dbReference type="InterPro" id="IPR023210">
    <property type="entry name" value="NADP_OxRdtase_dom"/>
</dbReference>
<dbReference type="CDD" id="cd19071">
    <property type="entry name" value="AKR_AKR1-5-like"/>
    <property type="match status" value="1"/>
</dbReference>
<dbReference type="InterPro" id="IPR018170">
    <property type="entry name" value="Aldo/ket_reductase_CS"/>
</dbReference>
<evidence type="ECO:0000313" key="6">
    <source>
        <dbReference type="EMBL" id="KAK6531723.1"/>
    </source>
</evidence>
<gene>
    <name evidence="6" type="ORF">TWF694_002898</name>
</gene>
<reference evidence="6 7" key="1">
    <citation type="submission" date="2019-10" db="EMBL/GenBank/DDBJ databases">
        <authorList>
            <person name="Palmer J.M."/>
        </authorList>
    </citation>
    <scope>NUCLEOTIDE SEQUENCE [LARGE SCALE GENOMIC DNA]</scope>
    <source>
        <strain evidence="6 7">TWF694</strain>
    </source>
</reference>
<evidence type="ECO:0000256" key="3">
    <source>
        <dbReference type="PIRSR" id="PIRSR000097-2"/>
    </source>
</evidence>
<keyword evidence="7" id="KW-1185">Reference proteome</keyword>
<accession>A0AAV9X0C6</accession>
<dbReference type="PANTHER" id="PTHR43827">
    <property type="entry name" value="2,5-DIKETO-D-GLUCONIC ACID REDUCTASE"/>
    <property type="match status" value="1"/>
</dbReference>
<dbReference type="PANTHER" id="PTHR43827:SF13">
    <property type="entry name" value="ALDO_KETO REDUCTASE FAMILY PROTEIN"/>
    <property type="match status" value="1"/>
</dbReference>
<feature type="domain" description="NADP-dependent oxidoreductase" evidence="5">
    <location>
        <begin position="153"/>
        <end position="323"/>
    </location>
</feature>
<name>A0AAV9X0C6_9PEZI</name>
<dbReference type="PIRSF" id="PIRSF000097">
    <property type="entry name" value="AKR"/>
    <property type="match status" value="1"/>
</dbReference>
<dbReference type="AlphaFoldDB" id="A0AAV9X0C6"/>
<keyword evidence="1" id="KW-0560">Oxidoreductase</keyword>
<feature type="binding site" evidence="3">
    <location>
        <position position="165"/>
    </location>
    <ligand>
        <name>substrate</name>
    </ligand>
</feature>
<dbReference type="InterPro" id="IPR036812">
    <property type="entry name" value="NAD(P)_OxRdtase_dom_sf"/>
</dbReference>
<feature type="domain" description="NADP-dependent oxidoreductase" evidence="5">
    <location>
        <begin position="34"/>
        <end position="111"/>
    </location>
</feature>
<evidence type="ECO:0000313" key="7">
    <source>
        <dbReference type="Proteomes" id="UP001365542"/>
    </source>
</evidence>
<dbReference type="SUPFAM" id="SSF51430">
    <property type="entry name" value="NAD(P)-linked oxidoreductase"/>
    <property type="match status" value="1"/>
</dbReference>
<feature type="site" description="Lowers pKa of active site Tyr" evidence="4">
    <location>
        <position position="90"/>
    </location>
</feature>
<feature type="active site" description="Proton donor" evidence="2">
    <location>
        <position position="60"/>
    </location>
</feature>
<dbReference type="GO" id="GO:0016491">
    <property type="term" value="F:oxidoreductase activity"/>
    <property type="evidence" value="ECO:0007669"/>
    <property type="project" value="UniProtKB-KW"/>
</dbReference>
<evidence type="ECO:0000259" key="5">
    <source>
        <dbReference type="Pfam" id="PF00248"/>
    </source>
</evidence>
<evidence type="ECO:0000256" key="1">
    <source>
        <dbReference type="ARBA" id="ARBA00023002"/>
    </source>
</evidence>
<proteinExistence type="predicted"/>
<comment type="caution">
    <text evidence="6">The sequence shown here is derived from an EMBL/GenBank/DDBJ whole genome shotgun (WGS) entry which is preliminary data.</text>
</comment>
<organism evidence="6 7">
    <name type="scientific">Orbilia ellipsospora</name>
    <dbReference type="NCBI Taxonomy" id="2528407"/>
    <lineage>
        <taxon>Eukaryota</taxon>
        <taxon>Fungi</taxon>
        <taxon>Dikarya</taxon>
        <taxon>Ascomycota</taxon>
        <taxon>Pezizomycotina</taxon>
        <taxon>Orbiliomycetes</taxon>
        <taxon>Orbiliales</taxon>
        <taxon>Orbiliaceae</taxon>
        <taxon>Orbilia</taxon>
    </lineage>
</organism>